<feature type="compositionally biased region" description="Low complexity" evidence="1">
    <location>
        <begin position="130"/>
        <end position="139"/>
    </location>
</feature>
<dbReference type="WBParaSite" id="nRc.2.0.1.t22104-RA">
    <property type="protein sequence ID" value="nRc.2.0.1.t22104-RA"/>
    <property type="gene ID" value="nRc.2.0.1.g22104"/>
</dbReference>
<accession>A0A915J8Q7</accession>
<proteinExistence type="predicted"/>
<dbReference type="AlphaFoldDB" id="A0A915J8Q7"/>
<organism evidence="2 3">
    <name type="scientific">Romanomermis culicivorax</name>
    <name type="common">Nematode worm</name>
    <dbReference type="NCBI Taxonomy" id="13658"/>
    <lineage>
        <taxon>Eukaryota</taxon>
        <taxon>Metazoa</taxon>
        <taxon>Ecdysozoa</taxon>
        <taxon>Nematoda</taxon>
        <taxon>Enoplea</taxon>
        <taxon>Dorylaimia</taxon>
        <taxon>Mermithida</taxon>
        <taxon>Mermithoidea</taxon>
        <taxon>Mermithidae</taxon>
        <taxon>Romanomermis</taxon>
    </lineage>
</organism>
<dbReference type="Proteomes" id="UP000887565">
    <property type="component" value="Unplaced"/>
</dbReference>
<name>A0A915J8Q7_ROMCU</name>
<evidence type="ECO:0000313" key="3">
    <source>
        <dbReference type="WBParaSite" id="nRc.2.0.1.t22104-RA"/>
    </source>
</evidence>
<feature type="compositionally biased region" description="Polar residues" evidence="1">
    <location>
        <begin position="106"/>
        <end position="120"/>
    </location>
</feature>
<sequence>MPQIKGRRDYNVKRVIRIHELDQWFKGTFRYWIPNPKEPVLLENGKPLEFVEEVSIFRGHPVCGFDAEKINQDKVATLFKMRDVDNPLAKQFAHYISFALTNGQRQAAQEQPTGTAATSSENDAYDTAEETTTPDATMTRKWKSETSKSQKILDTPTTSTTIYSQMQMVSKTSGEAGSLLVGAKLEQKLIKNFKLNVVARPAREAPQYVTSGQSAKTLIDYWEWQREQRRMIGPISFEYPEVANYFAFDHQEWPTIYTMVNDAMAKIYDNYRQEFQMQGGFMFDGEQRNLGMDYFSTHSEVASRVHNKINNIAAPQAVDWHGGSRGEMTHSQTLLHTEVDQGMVEAKPEEVSRGLHCDPTEAEEICKAKTKTQMHNFIIRISNHLVDMIGTKEAKIEVKTEVRPLPKAKGEATPIIEEDLEETKIERWERDLHDRLDQSTNNFATTCRPSHQTQNRPNSALMTTSYSLGQVVFSSKAEVNMDITYQPLPHSPWYLLCPATYFDNSIGAKGQRHRNTFKGIPQRTKQIGGKRSWHVAIQPLIAD</sequence>
<protein>
    <submittedName>
        <fullName evidence="3">Uncharacterized protein</fullName>
    </submittedName>
</protein>
<keyword evidence="2" id="KW-1185">Reference proteome</keyword>
<evidence type="ECO:0000313" key="2">
    <source>
        <dbReference type="Proteomes" id="UP000887565"/>
    </source>
</evidence>
<reference evidence="3" key="1">
    <citation type="submission" date="2022-11" db="UniProtKB">
        <authorList>
            <consortium name="WormBaseParasite"/>
        </authorList>
    </citation>
    <scope>IDENTIFICATION</scope>
</reference>
<feature type="region of interest" description="Disordered" evidence="1">
    <location>
        <begin position="106"/>
        <end position="153"/>
    </location>
</feature>
<evidence type="ECO:0000256" key="1">
    <source>
        <dbReference type="SAM" id="MobiDB-lite"/>
    </source>
</evidence>